<evidence type="ECO:0000313" key="2">
    <source>
        <dbReference type="Proteomes" id="UP000807115"/>
    </source>
</evidence>
<dbReference type="EMBL" id="CM027684">
    <property type="protein sequence ID" value="KAG0529240.1"/>
    <property type="molecule type" value="Genomic_DNA"/>
</dbReference>
<accession>A0A921UFP3</accession>
<gene>
    <name evidence="1" type="ORF">BDA96_05G081100</name>
</gene>
<protein>
    <submittedName>
        <fullName evidence="1">Uncharacterized protein</fullName>
    </submittedName>
</protein>
<reference evidence="1" key="2">
    <citation type="submission" date="2020-10" db="EMBL/GenBank/DDBJ databases">
        <authorList>
            <person name="Cooper E.A."/>
            <person name="Brenton Z.W."/>
            <person name="Flinn B.S."/>
            <person name="Jenkins J."/>
            <person name="Shu S."/>
            <person name="Flowers D."/>
            <person name="Luo F."/>
            <person name="Wang Y."/>
            <person name="Xia P."/>
            <person name="Barry K."/>
            <person name="Daum C."/>
            <person name="Lipzen A."/>
            <person name="Yoshinaga Y."/>
            <person name="Schmutz J."/>
            <person name="Saski C."/>
            <person name="Vermerris W."/>
            <person name="Kresovich S."/>
        </authorList>
    </citation>
    <scope>NUCLEOTIDE SEQUENCE</scope>
</reference>
<name>A0A921UFP3_SORBI</name>
<sequence length="121" mass="13410">MKTGPCCKLLISLRLLSPIRFPLSLIPTSIDHILHCRSVLHPPSQDSNGAAKVRELIPKLALKSPSLPKGAPIPRLVPLQYAFVQFCNLLRQTGLSKRHLKVPKDKLDNLIGVLEKLEAHT</sequence>
<comment type="caution">
    <text evidence="1">The sequence shown here is derived from an EMBL/GenBank/DDBJ whole genome shotgun (WGS) entry which is preliminary data.</text>
</comment>
<evidence type="ECO:0000313" key="1">
    <source>
        <dbReference type="EMBL" id="KAG0529240.1"/>
    </source>
</evidence>
<dbReference type="AlphaFoldDB" id="A0A921UFP3"/>
<dbReference type="Proteomes" id="UP000807115">
    <property type="component" value="Chromosome 5"/>
</dbReference>
<proteinExistence type="predicted"/>
<reference evidence="1" key="1">
    <citation type="journal article" date="2019" name="BMC Genomics">
        <title>A new reference genome for Sorghum bicolor reveals high levels of sequence similarity between sweet and grain genotypes: implications for the genetics of sugar metabolism.</title>
        <authorList>
            <person name="Cooper E.A."/>
            <person name="Brenton Z.W."/>
            <person name="Flinn B.S."/>
            <person name="Jenkins J."/>
            <person name="Shu S."/>
            <person name="Flowers D."/>
            <person name="Luo F."/>
            <person name="Wang Y."/>
            <person name="Xia P."/>
            <person name="Barry K."/>
            <person name="Daum C."/>
            <person name="Lipzen A."/>
            <person name="Yoshinaga Y."/>
            <person name="Schmutz J."/>
            <person name="Saski C."/>
            <person name="Vermerris W."/>
            <person name="Kresovich S."/>
        </authorList>
    </citation>
    <scope>NUCLEOTIDE SEQUENCE</scope>
</reference>
<organism evidence="1 2">
    <name type="scientific">Sorghum bicolor</name>
    <name type="common">Sorghum</name>
    <name type="synonym">Sorghum vulgare</name>
    <dbReference type="NCBI Taxonomy" id="4558"/>
    <lineage>
        <taxon>Eukaryota</taxon>
        <taxon>Viridiplantae</taxon>
        <taxon>Streptophyta</taxon>
        <taxon>Embryophyta</taxon>
        <taxon>Tracheophyta</taxon>
        <taxon>Spermatophyta</taxon>
        <taxon>Magnoliopsida</taxon>
        <taxon>Liliopsida</taxon>
        <taxon>Poales</taxon>
        <taxon>Poaceae</taxon>
        <taxon>PACMAD clade</taxon>
        <taxon>Panicoideae</taxon>
        <taxon>Andropogonodae</taxon>
        <taxon>Andropogoneae</taxon>
        <taxon>Sorghinae</taxon>
        <taxon>Sorghum</taxon>
    </lineage>
</organism>